<dbReference type="InterPro" id="IPR013762">
    <property type="entry name" value="Integrase-like_cat_sf"/>
</dbReference>
<accession>A0A6L9GFH1</accession>
<gene>
    <name evidence="3" type="ORF">GT020_19000</name>
</gene>
<dbReference type="GO" id="GO:0003677">
    <property type="term" value="F:DNA binding"/>
    <property type="evidence" value="ECO:0007669"/>
    <property type="project" value="InterPro"/>
</dbReference>
<feature type="domain" description="Tyr recombinase" evidence="2">
    <location>
        <begin position="1"/>
        <end position="110"/>
    </location>
</feature>
<dbReference type="InterPro" id="IPR011010">
    <property type="entry name" value="DNA_brk_join_enz"/>
</dbReference>
<dbReference type="EMBL" id="WYDN01000230">
    <property type="protein sequence ID" value="NAZ18116.1"/>
    <property type="molecule type" value="Genomic_DNA"/>
</dbReference>
<sequence>PWIAARDGAVLTLLYGCGLRISEGLGLNGRDWPFRDALTIRGKGGRERQVPMLPVARDAVAAYLRLSPWPLEPDQPLFRGARGGRLSAGIVETTMRRARQAMGLPPTATP</sequence>
<dbReference type="PROSITE" id="PS51898">
    <property type="entry name" value="TYR_RECOMBINASE"/>
    <property type="match status" value="1"/>
</dbReference>
<evidence type="ECO:0000259" key="2">
    <source>
        <dbReference type="PROSITE" id="PS51898"/>
    </source>
</evidence>
<evidence type="ECO:0000313" key="4">
    <source>
        <dbReference type="Proteomes" id="UP000477543"/>
    </source>
</evidence>
<feature type="non-terminal residue" evidence="3">
    <location>
        <position position="1"/>
    </location>
</feature>
<dbReference type="Gene3D" id="1.10.443.10">
    <property type="entry name" value="Intergrase catalytic core"/>
    <property type="match status" value="1"/>
</dbReference>
<evidence type="ECO:0000256" key="1">
    <source>
        <dbReference type="ARBA" id="ARBA00023172"/>
    </source>
</evidence>
<dbReference type="GO" id="GO:0006310">
    <property type="term" value="P:DNA recombination"/>
    <property type="evidence" value="ECO:0007669"/>
    <property type="project" value="UniProtKB-KW"/>
</dbReference>
<organism evidence="3 4">
    <name type="scientific">Glutamicibacter soli</name>
    <dbReference type="NCBI Taxonomy" id="453836"/>
    <lineage>
        <taxon>Bacteria</taxon>
        <taxon>Bacillati</taxon>
        <taxon>Actinomycetota</taxon>
        <taxon>Actinomycetes</taxon>
        <taxon>Micrococcales</taxon>
        <taxon>Micrococcaceae</taxon>
        <taxon>Glutamicibacter</taxon>
    </lineage>
</organism>
<dbReference type="InterPro" id="IPR002104">
    <property type="entry name" value="Integrase_catalytic"/>
</dbReference>
<comment type="caution">
    <text evidence="3">The sequence shown here is derived from an EMBL/GenBank/DDBJ whole genome shotgun (WGS) entry which is preliminary data.</text>
</comment>
<name>A0A6L9GFH1_9MICC</name>
<reference evidence="3 4" key="1">
    <citation type="submission" date="2020-01" db="EMBL/GenBank/DDBJ databases">
        <title>Glutamicibacter soli M275.</title>
        <authorList>
            <person name="Meng X."/>
        </authorList>
    </citation>
    <scope>NUCLEOTIDE SEQUENCE [LARGE SCALE GENOMIC DNA]</scope>
    <source>
        <strain evidence="3 4">M275</strain>
    </source>
</reference>
<protein>
    <submittedName>
        <fullName evidence="3">Tyrosine-type recombinase/integrase</fullName>
    </submittedName>
</protein>
<keyword evidence="1" id="KW-0233">DNA recombination</keyword>
<dbReference type="Pfam" id="PF00589">
    <property type="entry name" value="Phage_integrase"/>
    <property type="match status" value="1"/>
</dbReference>
<proteinExistence type="predicted"/>
<dbReference type="SUPFAM" id="SSF56349">
    <property type="entry name" value="DNA breaking-rejoining enzymes"/>
    <property type="match status" value="1"/>
</dbReference>
<dbReference type="AlphaFoldDB" id="A0A6L9GFH1"/>
<dbReference type="Proteomes" id="UP000477543">
    <property type="component" value="Unassembled WGS sequence"/>
</dbReference>
<feature type="non-terminal residue" evidence="3">
    <location>
        <position position="110"/>
    </location>
</feature>
<dbReference type="GO" id="GO:0015074">
    <property type="term" value="P:DNA integration"/>
    <property type="evidence" value="ECO:0007669"/>
    <property type="project" value="InterPro"/>
</dbReference>
<evidence type="ECO:0000313" key="3">
    <source>
        <dbReference type="EMBL" id="NAZ18116.1"/>
    </source>
</evidence>